<sequence length="48" mass="5740">MRIKLLKKPCLRCGLSFLYYCHKLVKFNLISITYEVIMHILPLLVIFN</sequence>
<keyword evidence="1" id="KW-0472">Membrane</keyword>
<keyword evidence="1" id="KW-1133">Transmembrane helix</keyword>
<dbReference type="Proteomes" id="UP000198559">
    <property type="component" value="Unassembled WGS sequence"/>
</dbReference>
<name>A0A1H6L290_9GAMM</name>
<evidence type="ECO:0000256" key="1">
    <source>
        <dbReference type="SAM" id="Phobius"/>
    </source>
</evidence>
<evidence type="ECO:0000313" key="3">
    <source>
        <dbReference type="Proteomes" id="UP000198559"/>
    </source>
</evidence>
<evidence type="ECO:0000313" key="2">
    <source>
        <dbReference type="EMBL" id="SEH78266.1"/>
    </source>
</evidence>
<proteinExistence type="predicted"/>
<dbReference type="AlphaFoldDB" id="A0A1H6L290"/>
<accession>A0A1H6L290</accession>
<protein>
    <submittedName>
        <fullName evidence="2">Uncharacterized protein</fullName>
    </submittedName>
</protein>
<dbReference type="EMBL" id="CVUD02000136">
    <property type="protein sequence ID" value="SEH78266.1"/>
    <property type="molecule type" value="Genomic_DNA"/>
</dbReference>
<gene>
    <name evidence="2" type="ORF">BAZSYMB_SCAFFOLD00013_9</name>
</gene>
<dbReference type="STRING" id="235205.BAZSYMB_SCAFFOLD00013_9"/>
<keyword evidence="1" id="KW-0812">Transmembrane</keyword>
<organism evidence="2 3">
    <name type="scientific">Bathymodiolus azoricus thioautotrophic gill symbiont</name>
    <dbReference type="NCBI Taxonomy" id="235205"/>
    <lineage>
        <taxon>Bacteria</taxon>
        <taxon>Pseudomonadati</taxon>
        <taxon>Pseudomonadota</taxon>
        <taxon>Gammaproteobacteria</taxon>
        <taxon>sulfur-oxidizing symbionts</taxon>
    </lineage>
</organism>
<reference evidence="3" key="1">
    <citation type="submission" date="2016-06" db="EMBL/GenBank/DDBJ databases">
        <authorList>
            <person name="Petersen J."/>
            <person name="Sayavedra L."/>
        </authorList>
    </citation>
    <scope>NUCLEOTIDE SEQUENCE [LARGE SCALE GENOMIC DNA]</scope>
    <source>
        <strain evidence="3">BazSymB</strain>
    </source>
</reference>
<feature type="transmembrane region" description="Helical" evidence="1">
    <location>
        <begin position="27"/>
        <end position="47"/>
    </location>
</feature>